<proteinExistence type="predicted"/>
<dbReference type="SUPFAM" id="SSF46689">
    <property type="entry name" value="Homeodomain-like"/>
    <property type="match status" value="1"/>
</dbReference>
<dbReference type="EMBL" id="LAZR01069000">
    <property type="protein sequence ID" value="KKK48572.1"/>
    <property type="molecule type" value="Genomic_DNA"/>
</dbReference>
<gene>
    <name evidence="1" type="ORF">LCGC14_3143770</name>
</gene>
<evidence type="ECO:0000313" key="1">
    <source>
        <dbReference type="EMBL" id="KKK48572.1"/>
    </source>
</evidence>
<accession>A0A0F8VW83</accession>
<protein>
    <recommendedName>
        <fullName evidence="2">DUF433 domain-containing protein</fullName>
    </recommendedName>
</protein>
<dbReference type="Pfam" id="PF04255">
    <property type="entry name" value="DUF433"/>
    <property type="match status" value="1"/>
</dbReference>
<name>A0A0F8VW83_9ZZZZ</name>
<evidence type="ECO:0008006" key="2">
    <source>
        <dbReference type="Google" id="ProtNLM"/>
    </source>
</evidence>
<sequence length="235" mass="26573">MTGRRASVSPWVGTGIYTIPEAAHLMGTNVTRVRRWLLGYRFPTKAPGGGHSPPIFLPQLPQIDHHWAIGFLDLIELLFIKAFREQGVTLPTIRKAAKEAARRWNTTHPFCVKRFATDGRSIFATLQDETGEDTLLELTRSQLCFRQFLNPYLKKLDYRGIGDVSRWWPLGKSAPVFLDPNISFGKPVIAQHNVPTEAICRALEADQTEREVADWFEIPIEAVRAAARFEECMAA</sequence>
<organism evidence="1">
    <name type="scientific">marine sediment metagenome</name>
    <dbReference type="NCBI Taxonomy" id="412755"/>
    <lineage>
        <taxon>unclassified sequences</taxon>
        <taxon>metagenomes</taxon>
        <taxon>ecological metagenomes</taxon>
    </lineage>
</organism>
<dbReference type="AlphaFoldDB" id="A0A0F8VW83"/>
<dbReference type="InterPro" id="IPR009057">
    <property type="entry name" value="Homeodomain-like_sf"/>
</dbReference>
<comment type="caution">
    <text evidence="1">The sequence shown here is derived from an EMBL/GenBank/DDBJ whole genome shotgun (WGS) entry which is preliminary data.</text>
</comment>
<dbReference type="InterPro" id="IPR007367">
    <property type="entry name" value="DUF433"/>
</dbReference>
<reference evidence="1" key="1">
    <citation type="journal article" date="2015" name="Nature">
        <title>Complex archaea that bridge the gap between prokaryotes and eukaryotes.</title>
        <authorList>
            <person name="Spang A."/>
            <person name="Saw J.H."/>
            <person name="Jorgensen S.L."/>
            <person name="Zaremba-Niedzwiedzka K."/>
            <person name="Martijn J."/>
            <person name="Lind A.E."/>
            <person name="van Eijk R."/>
            <person name="Schleper C."/>
            <person name="Guy L."/>
            <person name="Ettema T.J."/>
        </authorList>
    </citation>
    <scope>NUCLEOTIDE SEQUENCE</scope>
</reference>